<comment type="caution">
    <text evidence="1">The sequence shown here is derived from an EMBL/GenBank/DDBJ whole genome shotgun (WGS) entry which is preliminary data.</text>
</comment>
<evidence type="ECO:0000313" key="1">
    <source>
        <dbReference type="EMBL" id="CAF1639878.1"/>
    </source>
</evidence>
<dbReference type="Proteomes" id="UP000663828">
    <property type="component" value="Unassembled WGS sequence"/>
</dbReference>
<accession>A0A816DYJ5</accession>
<protein>
    <submittedName>
        <fullName evidence="1">Uncharacterized protein</fullName>
    </submittedName>
</protein>
<keyword evidence="2" id="KW-1185">Reference proteome</keyword>
<reference evidence="1" key="1">
    <citation type="submission" date="2021-02" db="EMBL/GenBank/DDBJ databases">
        <authorList>
            <person name="Nowell W R."/>
        </authorList>
    </citation>
    <scope>NUCLEOTIDE SEQUENCE</scope>
</reference>
<sequence length="42" mass="4835">VTVSEVASKRRWIGRAEVKCHRILHLLQGDAPDKYGFSCFFI</sequence>
<name>A0A816DYJ5_ADIRI</name>
<feature type="non-terminal residue" evidence="1">
    <location>
        <position position="1"/>
    </location>
</feature>
<organism evidence="1 2">
    <name type="scientific">Adineta ricciae</name>
    <name type="common">Rotifer</name>
    <dbReference type="NCBI Taxonomy" id="249248"/>
    <lineage>
        <taxon>Eukaryota</taxon>
        <taxon>Metazoa</taxon>
        <taxon>Spiralia</taxon>
        <taxon>Gnathifera</taxon>
        <taxon>Rotifera</taxon>
        <taxon>Eurotatoria</taxon>
        <taxon>Bdelloidea</taxon>
        <taxon>Adinetida</taxon>
        <taxon>Adinetidae</taxon>
        <taxon>Adineta</taxon>
    </lineage>
</organism>
<gene>
    <name evidence="1" type="ORF">XAT740_LOCUS53130</name>
</gene>
<dbReference type="EMBL" id="CAJNOR010008989">
    <property type="protein sequence ID" value="CAF1639878.1"/>
    <property type="molecule type" value="Genomic_DNA"/>
</dbReference>
<dbReference type="AlphaFoldDB" id="A0A816DYJ5"/>
<evidence type="ECO:0000313" key="2">
    <source>
        <dbReference type="Proteomes" id="UP000663828"/>
    </source>
</evidence>
<proteinExistence type="predicted"/>